<protein>
    <submittedName>
        <fullName evidence="1">Uncharacterized protein</fullName>
    </submittedName>
</protein>
<name>A0A835FU07_9POAL</name>
<sequence>MMLADDIFAWALVVVLNSRLMLELLKGLAGLTASLSRCVERQERCATAAGIKSHRQCVMTIGTRAQSSALDSQYLQVDDLTVDLFLID</sequence>
<gene>
    <name evidence="1" type="ORF">HU200_004171</name>
</gene>
<dbReference type="Proteomes" id="UP000636709">
    <property type="component" value="Unassembled WGS sequence"/>
</dbReference>
<accession>A0A835FU07</accession>
<evidence type="ECO:0000313" key="1">
    <source>
        <dbReference type="EMBL" id="KAF8775785.1"/>
    </source>
</evidence>
<keyword evidence="2" id="KW-1185">Reference proteome</keyword>
<dbReference type="AlphaFoldDB" id="A0A835FU07"/>
<organism evidence="1 2">
    <name type="scientific">Digitaria exilis</name>
    <dbReference type="NCBI Taxonomy" id="1010633"/>
    <lineage>
        <taxon>Eukaryota</taxon>
        <taxon>Viridiplantae</taxon>
        <taxon>Streptophyta</taxon>
        <taxon>Embryophyta</taxon>
        <taxon>Tracheophyta</taxon>
        <taxon>Spermatophyta</taxon>
        <taxon>Magnoliopsida</taxon>
        <taxon>Liliopsida</taxon>
        <taxon>Poales</taxon>
        <taxon>Poaceae</taxon>
        <taxon>PACMAD clade</taxon>
        <taxon>Panicoideae</taxon>
        <taxon>Panicodae</taxon>
        <taxon>Paniceae</taxon>
        <taxon>Anthephorinae</taxon>
        <taxon>Digitaria</taxon>
    </lineage>
</organism>
<dbReference type="EMBL" id="JACEFO010000275">
    <property type="protein sequence ID" value="KAF8775785.1"/>
    <property type="molecule type" value="Genomic_DNA"/>
</dbReference>
<comment type="caution">
    <text evidence="1">The sequence shown here is derived from an EMBL/GenBank/DDBJ whole genome shotgun (WGS) entry which is preliminary data.</text>
</comment>
<evidence type="ECO:0000313" key="2">
    <source>
        <dbReference type="Proteomes" id="UP000636709"/>
    </source>
</evidence>
<proteinExistence type="predicted"/>
<reference evidence="1" key="1">
    <citation type="submission" date="2020-07" db="EMBL/GenBank/DDBJ databases">
        <title>Genome sequence and genetic diversity analysis of an under-domesticated orphan crop, white fonio (Digitaria exilis).</title>
        <authorList>
            <person name="Bennetzen J.L."/>
            <person name="Chen S."/>
            <person name="Ma X."/>
            <person name="Wang X."/>
            <person name="Yssel A.E.J."/>
            <person name="Chaluvadi S.R."/>
            <person name="Johnson M."/>
            <person name="Gangashetty P."/>
            <person name="Hamidou F."/>
            <person name="Sanogo M.D."/>
            <person name="Zwaenepoel A."/>
            <person name="Wallace J."/>
            <person name="Van De Peer Y."/>
            <person name="Van Deynze A."/>
        </authorList>
    </citation>
    <scope>NUCLEOTIDE SEQUENCE</scope>
    <source>
        <tissue evidence="1">Leaves</tissue>
    </source>
</reference>